<accession>A0A3E1K955</accession>
<name>A0A3E1K955_9GAMM</name>
<sequence length="97" mass="10748">MLDKLTIEDFENLIDRDVTLCFGDSSQSGRVVEVARRGEKPPEGRQPFSAVVESGPNDGYWPQGTHVMVHPEHGDLALFMVPLGPGEHGMRYEIAIN</sequence>
<comment type="caution">
    <text evidence="2">The sequence shown here is derived from an EMBL/GenBank/DDBJ whole genome shotgun (WGS) entry which is preliminary data.</text>
</comment>
<reference evidence="2 3" key="1">
    <citation type="submission" date="2018-08" db="EMBL/GenBank/DDBJ databases">
        <title>Wenzhouxiangella salilacus sp. nov., a novel bacterium isolated from a saline lake in Xinjiang Province, China.</title>
        <authorList>
            <person name="Han S."/>
        </authorList>
    </citation>
    <scope>NUCLEOTIDE SEQUENCE [LARGE SCALE GENOMIC DNA]</scope>
    <source>
        <strain evidence="2 3">XDB06</strain>
    </source>
</reference>
<keyword evidence="3" id="KW-1185">Reference proteome</keyword>
<dbReference type="Proteomes" id="UP000260351">
    <property type="component" value="Unassembled WGS sequence"/>
</dbReference>
<dbReference type="AlphaFoldDB" id="A0A3E1K955"/>
<dbReference type="EMBL" id="QUZK01000034">
    <property type="protein sequence ID" value="RFF30544.1"/>
    <property type="molecule type" value="Genomic_DNA"/>
</dbReference>
<gene>
    <name evidence="2" type="ORF">DZC52_07375</name>
</gene>
<evidence type="ECO:0000313" key="2">
    <source>
        <dbReference type="EMBL" id="RFF30544.1"/>
    </source>
</evidence>
<protein>
    <recommendedName>
        <fullName evidence="1">DUF6916 domain-containing protein</fullName>
    </recommendedName>
</protein>
<dbReference type="Pfam" id="PF21880">
    <property type="entry name" value="DUF6916"/>
    <property type="match status" value="1"/>
</dbReference>
<evidence type="ECO:0000259" key="1">
    <source>
        <dbReference type="Pfam" id="PF21880"/>
    </source>
</evidence>
<organism evidence="2 3">
    <name type="scientific">Wenzhouxiangella sediminis</name>
    <dbReference type="NCBI Taxonomy" id="1792836"/>
    <lineage>
        <taxon>Bacteria</taxon>
        <taxon>Pseudomonadati</taxon>
        <taxon>Pseudomonadota</taxon>
        <taxon>Gammaproteobacteria</taxon>
        <taxon>Chromatiales</taxon>
        <taxon>Wenzhouxiangellaceae</taxon>
        <taxon>Wenzhouxiangella</taxon>
    </lineage>
</organism>
<dbReference type="OrthoDB" id="8926597at2"/>
<dbReference type="InterPro" id="IPR054209">
    <property type="entry name" value="DUF6916"/>
</dbReference>
<feature type="domain" description="DUF6916" evidence="1">
    <location>
        <begin position="5"/>
        <end position="95"/>
    </location>
</feature>
<evidence type="ECO:0000313" key="3">
    <source>
        <dbReference type="Proteomes" id="UP000260351"/>
    </source>
</evidence>
<proteinExistence type="predicted"/>
<dbReference type="RefSeq" id="WP_116650486.1">
    <property type="nucleotide sequence ID" value="NZ_QUZK01000034.1"/>
</dbReference>